<protein>
    <submittedName>
        <fullName evidence="1">Uncharacterized protein</fullName>
    </submittedName>
</protein>
<comment type="caution">
    <text evidence="1">The sequence shown here is derived from an EMBL/GenBank/DDBJ whole genome shotgun (WGS) entry which is preliminary data.</text>
</comment>
<name>A0A645DMN1_9ZZZZ</name>
<gene>
    <name evidence="1" type="ORF">SDC9_137479</name>
</gene>
<dbReference type="EMBL" id="VSSQ01037626">
    <property type="protein sequence ID" value="MPM90358.1"/>
    <property type="molecule type" value="Genomic_DNA"/>
</dbReference>
<reference evidence="1" key="1">
    <citation type="submission" date="2019-08" db="EMBL/GenBank/DDBJ databases">
        <authorList>
            <person name="Kucharzyk K."/>
            <person name="Murdoch R.W."/>
            <person name="Higgins S."/>
            <person name="Loffler F."/>
        </authorList>
    </citation>
    <scope>NUCLEOTIDE SEQUENCE</scope>
</reference>
<accession>A0A645DMN1</accession>
<organism evidence="1">
    <name type="scientific">bioreactor metagenome</name>
    <dbReference type="NCBI Taxonomy" id="1076179"/>
    <lineage>
        <taxon>unclassified sequences</taxon>
        <taxon>metagenomes</taxon>
        <taxon>ecological metagenomes</taxon>
    </lineage>
</organism>
<proteinExistence type="predicted"/>
<sequence>MYTPVKVPRIEKGRIVAIIAYAKTSAEPLLELNQNTIAKLVIELVRADIICPDHINAKVLFQFDIKTFSLTQFFRYFFRQQPR</sequence>
<evidence type="ECO:0000313" key="1">
    <source>
        <dbReference type="EMBL" id="MPM90358.1"/>
    </source>
</evidence>
<dbReference type="AlphaFoldDB" id="A0A645DMN1"/>